<dbReference type="CDD" id="cd20070">
    <property type="entry name" value="5TM_YidC_Alb3"/>
    <property type="match status" value="1"/>
</dbReference>
<evidence type="ECO:0000259" key="14">
    <source>
        <dbReference type="Pfam" id="PF02096"/>
    </source>
</evidence>
<evidence type="ECO:0000256" key="1">
    <source>
        <dbReference type="ARBA" id="ARBA00004429"/>
    </source>
</evidence>
<dbReference type="InterPro" id="IPR038221">
    <property type="entry name" value="YidC_periplasmic_sf"/>
</dbReference>
<keyword evidence="7 13" id="KW-0653">Protein transport</keyword>
<proteinExistence type="inferred from homology"/>
<evidence type="ECO:0000313" key="17">
    <source>
        <dbReference type="Proteomes" id="UP000199420"/>
    </source>
</evidence>
<dbReference type="Gene3D" id="2.70.98.90">
    <property type="match status" value="1"/>
</dbReference>
<dbReference type="NCBIfam" id="TIGR03593">
    <property type="entry name" value="yidC_nterm"/>
    <property type="match status" value="1"/>
</dbReference>
<dbReference type="GO" id="GO:0015031">
    <property type="term" value="P:protein transport"/>
    <property type="evidence" value="ECO:0007669"/>
    <property type="project" value="UniProtKB-KW"/>
</dbReference>
<evidence type="ECO:0000256" key="2">
    <source>
        <dbReference type="ARBA" id="ARBA00010527"/>
    </source>
</evidence>
<dbReference type="STRING" id="529704.SAMN02927913_1468"/>
<dbReference type="InterPro" id="IPR019998">
    <property type="entry name" value="Membr_insert_YidC"/>
</dbReference>
<reference evidence="16 17" key="1">
    <citation type="submission" date="2016-10" db="EMBL/GenBank/DDBJ databases">
        <authorList>
            <person name="de Groot N.N."/>
        </authorList>
    </citation>
    <scope>NUCLEOTIDE SEQUENCE [LARGE SCALE GENOMIC DNA]</scope>
    <source>
        <strain evidence="16 17">DSM 26515</strain>
    </source>
</reference>
<dbReference type="InterPro" id="IPR047196">
    <property type="entry name" value="YidC_ALB_C"/>
</dbReference>
<evidence type="ECO:0000256" key="6">
    <source>
        <dbReference type="ARBA" id="ARBA00022692"/>
    </source>
</evidence>
<evidence type="ECO:0000259" key="15">
    <source>
        <dbReference type="Pfam" id="PF14849"/>
    </source>
</evidence>
<feature type="transmembrane region" description="Helical" evidence="13">
    <location>
        <begin position="518"/>
        <end position="540"/>
    </location>
</feature>
<dbReference type="PRINTS" id="PR00701">
    <property type="entry name" value="60KDINNERMP"/>
</dbReference>
<dbReference type="Pfam" id="PF02096">
    <property type="entry name" value="60KD_IMP"/>
    <property type="match status" value="1"/>
</dbReference>
<sequence length="566" mass="61906">MNQTRTFLLFALLAVAYLLWMAWEKDYAPVPAQNAPVVAASSNAPADNAVPGAGNAATPAIASGTPPTVTAAAGQLITISNDVLRLTVDTRGGSVVRADLLGYPAEPVTRKHPNPPPVRLLDDAQSDYFVAQSGLVSAGSPAPDHRALFQSAQAHYELSSGMPELKVDLTWQQGGIKVTKTYTLKRGQYVVGLDQRIDNASATPWQGNAYEQLQRAPRPAHTSWLQNMTDPSSASFFGAGWYSPDDHFQSLRFDKFQKDPLQQSFAGGWAAMLQHYFFAAWIPPAQQKASYSTDVVNASGEHPTYLIRTVSPGMTVAPGQSASTGARLYIGPKLVSTLDTVAPGLALATNYGVFTVIAQPMHALLSWLEKVSGNWGVAIILLVLIIKGLTWKLTAAQYRSSAKMRKLQPRVSALKERYGDDKQKMQMAMMELYKKEKVNPMTGCFPVLITIPIFYGLYEVLRESVELRQAPFVGWIHDLSAPDPYFVLPALYTLVMLGQQYLMPATGMDPTQAKMMKFMPLIFAVLFAFFPAGLCLYYVVNGMVSLGQQWYITHKVENGDAKAKAA</sequence>
<keyword evidence="10 13" id="KW-0143">Chaperone</keyword>
<comment type="function">
    <text evidence="13">Required for the insertion and/or proper folding and/or complex formation of integral membrane proteins into the membrane. Involved in integration of membrane proteins that insert both dependently and independently of the Sec translocase complex, as well as at least some lipoproteins. Aids folding of multispanning membrane proteins.</text>
</comment>
<evidence type="ECO:0000256" key="11">
    <source>
        <dbReference type="ARBA" id="ARBA00033245"/>
    </source>
</evidence>
<dbReference type="OrthoDB" id="9780552at2"/>
<dbReference type="EMBL" id="FNYC01000002">
    <property type="protein sequence ID" value="SEI71275.1"/>
    <property type="molecule type" value="Genomic_DNA"/>
</dbReference>
<comment type="similarity">
    <text evidence="2 13">Belongs to the OXA1/ALB3/YidC family. Type 1 subfamily.</text>
</comment>
<dbReference type="CDD" id="cd19961">
    <property type="entry name" value="EcYidC-like_peri"/>
    <property type="match status" value="1"/>
</dbReference>
<dbReference type="GO" id="GO:0005886">
    <property type="term" value="C:plasma membrane"/>
    <property type="evidence" value="ECO:0007669"/>
    <property type="project" value="UniProtKB-SubCell"/>
</dbReference>
<dbReference type="GO" id="GO:0051205">
    <property type="term" value="P:protein insertion into membrane"/>
    <property type="evidence" value="ECO:0007669"/>
    <property type="project" value="TreeGrafter"/>
</dbReference>
<dbReference type="PANTHER" id="PTHR12428">
    <property type="entry name" value="OXA1"/>
    <property type="match status" value="1"/>
</dbReference>
<keyword evidence="4 13" id="KW-0813">Transport</keyword>
<feature type="transmembrane region" description="Helical" evidence="13">
    <location>
        <begin position="485"/>
        <end position="506"/>
    </location>
</feature>
<keyword evidence="8 13" id="KW-1133">Transmembrane helix</keyword>
<feature type="transmembrane region" description="Helical" evidence="13">
    <location>
        <begin position="438"/>
        <end position="458"/>
    </location>
</feature>
<dbReference type="Pfam" id="PF14849">
    <property type="entry name" value="YidC_periplas"/>
    <property type="match status" value="1"/>
</dbReference>
<dbReference type="PANTHER" id="PTHR12428:SF65">
    <property type="entry name" value="CYTOCHROME C OXIDASE ASSEMBLY PROTEIN COX18, MITOCHONDRIAL"/>
    <property type="match status" value="1"/>
</dbReference>
<dbReference type="NCBIfam" id="TIGR03592">
    <property type="entry name" value="yidC_oxa1_cterm"/>
    <property type="match status" value="1"/>
</dbReference>
<dbReference type="GO" id="GO:0032977">
    <property type="term" value="F:membrane insertase activity"/>
    <property type="evidence" value="ECO:0007669"/>
    <property type="project" value="InterPro"/>
</dbReference>
<feature type="domain" description="Membrane insertase YidC/Oxa/ALB C-terminal" evidence="14">
    <location>
        <begin position="375"/>
        <end position="553"/>
    </location>
</feature>
<feature type="domain" description="Membrane insertase YidC N-terminal" evidence="15">
    <location>
        <begin position="77"/>
        <end position="363"/>
    </location>
</feature>
<gene>
    <name evidence="13" type="primary">yidC</name>
    <name evidence="16" type="ORF">SAMN04487997_1553</name>
</gene>
<feature type="transmembrane region" description="Helical" evidence="13">
    <location>
        <begin position="375"/>
        <end position="395"/>
    </location>
</feature>
<evidence type="ECO:0000256" key="8">
    <source>
        <dbReference type="ARBA" id="ARBA00022989"/>
    </source>
</evidence>
<dbReference type="HAMAP" id="MF_01810">
    <property type="entry name" value="YidC_type1"/>
    <property type="match status" value="1"/>
</dbReference>
<comment type="subunit">
    <text evidence="13">Interacts with the Sec translocase complex via SecD. Specifically interacts with transmembrane segments of nascent integral membrane proteins during membrane integration.</text>
</comment>
<keyword evidence="17" id="KW-1185">Reference proteome</keyword>
<evidence type="ECO:0000256" key="12">
    <source>
        <dbReference type="ARBA" id="ARBA00033342"/>
    </source>
</evidence>
<evidence type="ECO:0000256" key="5">
    <source>
        <dbReference type="ARBA" id="ARBA00022475"/>
    </source>
</evidence>
<keyword evidence="5 13" id="KW-1003">Cell membrane</keyword>
<evidence type="ECO:0000256" key="9">
    <source>
        <dbReference type="ARBA" id="ARBA00023136"/>
    </source>
</evidence>
<dbReference type="PRINTS" id="PR01900">
    <property type="entry name" value="YIDCPROTEIN"/>
</dbReference>
<keyword evidence="6 13" id="KW-0812">Transmembrane</keyword>
<dbReference type="Proteomes" id="UP000199420">
    <property type="component" value="Unassembled WGS sequence"/>
</dbReference>
<evidence type="ECO:0000256" key="10">
    <source>
        <dbReference type="ARBA" id="ARBA00023186"/>
    </source>
</evidence>
<dbReference type="AlphaFoldDB" id="A0A1H6T4V9"/>
<organism evidence="16 17">
    <name type="scientific">Frateuria terrea</name>
    <dbReference type="NCBI Taxonomy" id="529704"/>
    <lineage>
        <taxon>Bacteria</taxon>
        <taxon>Pseudomonadati</taxon>
        <taxon>Pseudomonadota</taxon>
        <taxon>Gammaproteobacteria</taxon>
        <taxon>Lysobacterales</taxon>
        <taxon>Rhodanobacteraceae</taxon>
        <taxon>Frateuria</taxon>
    </lineage>
</organism>
<dbReference type="InterPro" id="IPR028055">
    <property type="entry name" value="YidC/Oxa/ALB_C"/>
</dbReference>
<dbReference type="InterPro" id="IPR028053">
    <property type="entry name" value="Membr_insert_YidC_N"/>
</dbReference>
<comment type="subcellular location">
    <subcellularLocation>
        <location evidence="1">Cell inner membrane</location>
        <topology evidence="1">Multi-pass membrane protein</topology>
    </subcellularLocation>
    <subcellularLocation>
        <location evidence="13">Cell membrane</location>
        <topology evidence="13">Multi-pass membrane protein</topology>
    </subcellularLocation>
</comment>
<keyword evidence="9 13" id="KW-0472">Membrane</keyword>
<dbReference type="NCBIfam" id="NF002352">
    <property type="entry name" value="PRK01318.1-3"/>
    <property type="match status" value="1"/>
</dbReference>
<evidence type="ECO:0000313" key="16">
    <source>
        <dbReference type="EMBL" id="SEI71275.1"/>
    </source>
</evidence>
<evidence type="ECO:0000256" key="3">
    <source>
        <dbReference type="ARBA" id="ARBA00015325"/>
    </source>
</evidence>
<protein>
    <recommendedName>
        <fullName evidence="3 13">Membrane protein insertase YidC</fullName>
    </recommendedName>
    <alternativeName>
        <fullName evidence="12 13">Foldase YidC</fullName>
    </alternativeName>
    <alternativeName>
        <fullName evidence="11 13">Membrane integrase YidC</fullName>
    </alternativeName>
    <alternativeName>
        <fullName evidence="13">Membrane protein YidC</fullName>
    </alternativeName>
</protein>
<dbReference type="RefSeq" id="WP_091335369.1">
    <property type="nucleotide sequence ID" value="NZ_FNYC01000002.1"/>
</dbReference>
<dbReference type="InterPro" id="IPR001708">
    <property type="entry name" value="YidC/ALB3/OXA1/COX18"/>
</dbReference>
<accession>A0A1H6T4V9</accession>
<name>A0A1H6T4V9_9GAMM</name>
<evidence type="ECO:0000256" key="13">
    <source>
        <dbReference type="HAMAP-Rule" id="MF_01810"/>
    </source>
</evidence>
<evidence type="ECO:0000256" key="4">
    <source>
        <dbReference type="ARBA" id="ARBA00022448"/>
    </source>
</evidence>
<evidence type="ECO:0000256" key="7">
    <source>
        <dbReference type="ARBA" id="ARBA00022927"/>
    </source>
</evidence>